<dbReference type="AlphaFoldDB" id="A0AAD7HW64"/>
<keyword evidence="1" id="KW-1133">Transmembrane helix</keyword>
<comment type="caution">
    <text evidence="2">The sequence shown here is derived from an EMBL/GenBank/DDBJ whole genome shotgun (WGS) entry which is preliminary data.</text>
</comment>
<proteinExistence type="predicted"/>
<reference evidence="2" key="1">
    <citation type="submission" date="2023-03" db="EMBL/GenBank/DDBJ databases">
        <title>Massive genome expansion in bonnet fungi (Mycena s.s.) driven by repeated elements and novel gene families across ecological guilds.</title>
        <authorList>
            <consortium name="Lawrence Berkeley National Laboratory"/>
            <person name="Harder C.B."/>
            <person name="Miyauchi S."/>
            <person name="Viragh M."/>
            <person name="Kuo A."/>
            <person name="Thoen E."/>
            <person name="Andreopoulos B."/>
            <person name="Lu D."/>
            <person name="Skrede I."/>
            <person name="Drula E."/>
            <person name="Henrissat B."/>
            <person name="Morin E."/>
            <person name="Kohler A."/>
            <person name="Barry K."/>
            <person name="LaButti K."/>
            <person name="Morin E."/>
            <person name="Salamov A."/>
            <person name="Lipzen A."/>
            <person name="Mereny Z."/>
            <person name="Hegedus B."/>
            <person name="Baldrian P."/>
            <person name="Stursova M."/>
            <person name="Weitz H."/>
            <person name="Taylor A."/>
            <person name="Grigoriev I.V."/>
            <person name="Nagy L.G."/>
            <person name="Martin F."/>
            <person name="Kauserud H."/>
        </authorList>
    </citation>
    <scope>NUCLEOTIDE SEQUENCE</scope>
    <source>
        <strain evidence="2">CBHHK188m</strain>
    </source>
</reference>
<keyword evidence="3" id="KW-1185">Reference proteome</keyword>
<dbReference type="Proteomes" id="UP001215280">
    <property type="component" value="Unassembled WGS sequence"/>
</dbReference>
<name>A0AAD7HW64_9AGAR</name>
<accession>A0AAD7HW64</accession>
<dbReference type="EMBL" id="JARJLG010000196">
    <property type="protein sequence ID" value="KAJ7729659.1"/>
    <property type="molecule type" value="Genomic_DNA"/>
</dbReference>
<keyword evidence="1" id="KW-0812">Transmembrane</keyword>
<feature type="transmembrane region" description="Helical" evidence="1">
    <location>
        <begin position="15"/>
        <end position="33"/>
    </location>
</feature>
<evidence type="ECO:0000256" key="1">
    <source>
        <dbReference type="SAM" id="Phobius"/>
    </source>
</evidence>
<evidence type="ECO:0000313" key="3">
    <source>
        <dbReference type="Proteomes" id="UP001215280"/>
    </source>
</evidence>
<evidence type="ECO:0000313" key="2">
    <source>
        <dbReference type="EMBL" id="KAJ7729659.1"/>
    </source>
</evidence>
<protein>
    <submittedName>
        <fullName evidence="2">Uncharacterized protein</fullName>
    </submittedName>
</protein>
<keyword evidence="1" id="KW-0472">Membrane</keyword>
<organism evidence="2 3">
    <name type="scientific">Mycena maculata</name>
    <dbReference type="NCBI Taxonomy" id="230809"/>
    <lineage>
        <taxon>Eukaryota</taxon>
        <taxon>Fungi</taxon>
        <taxon>Dikarya</taxon>
        <taxon>Basidiomycota</taxon>
        <taxon>Agaricomycotina</taxon>
        <taxon>Agaricomycetes</taxon>
        <taxon>Agaricomycetidae</taxon>
        <taxon>Agaricales</taxon>
        <taxon>Marasmiineae</taxon>
        <taxon>Mycenaceae</taxon>
        <taxon>Mycena</taxon>
    </lineage>
</organism>
<gene>
    <name evidence="2" type="ORF">DFH07DRAFT_178727</name>
</gene>
<sequence>MRSPLACGACWNKRTAPVGGSGTPFIVGLWFWLRRYLQRFELRGSESHRPTFALCKVFCDNCIHARLLGLQVLLVVKVYIASHNLHAHAGKYLPGGRAHSPTHKPNYSGTTSTWYKGVGHEVRADARVGRSKTRGVKKGRDGYSGCKKLDVDVKWGTKKEWMLAR</sequence>